<accession>A0AA40A2C9</accession>
<gene>
    <name evidence="2" type="ORF">B0H67DRAFT_648151</name>
</gene>
<dbReference type="AlphaFoldDB" id="A0AA40A2C9"/>
<evidence type="ECO:0000313" key="2">
    <source>
        <dbReference type="EMBL" id="KAK0708041.1"/>
    </source>
</evidence>
<comment type="caution">
    <text evidence="2">The sequence shown here is derived from an EMBL/GenBank/DDBJ whole genome shotgun (WGS) entry which is preliminary data.</text>
</comment>
<keyword evidence="1" id="KW-0732">Signal</keyword>
<feature type="chain" id="PRO_5041370209" evidence="1">
    <location>
        <begin position="21"/>
        <end position="147"/>
    </location>
</feature>
<reference evidence="2" key="1">
    <citation type="submission" date="2023-06" db="EMBL/GenBank/DDBJ databases">
        <title>Genome-scale phylogeny and comparative genomics of the fungal order Sordariales.</title>
        <authorList>
            <consortium name="Lawrence Berkeley National Laboratory"/>
            <person name="Hensen N."/>
            <person name="Bonometti L."/>
            <person name="Westerberg I."/>
            <person name="Brannstrom I.O."/>
            <person name="Guillou S."/>
            <person name="Cros-Aarteil S."/>
            <person name="Calhoun S."/>
            <person name="Haridas S."/>
            <person name="Kuo A."/>
            <person name="Mondo S."/>
            <person name="Pangilinan J."/>
            <person name="Riley R."/>
            <person name="Labutti K."/>
            <person name="Andreopoulos B."/>
            <person name="Lipzen A."/>
            <person name="Chen C."/>
            <person name="Yanf M."/>
            <person name="Daum C."/>
            <person name="Ng V."/>
            <person name="Clum A."/>
            <person name="Steindorff A."/>
            <person name="Ohm R."/>
            <person name="Martin F."/>
            <person name="Silar P."/>
            <person name="Natvig D."/>
            <person name="Lalanne C."/>
            <person name="Gautier V."/>
            <person name="Ament-Velasquez S.L."/>
            <person name="Kruys A."/>
            <person name="Hutchinson M.I."/>
            <person name="Powell A.J."/>
            <person name="Barry K."/>
            <person name="Miller A.N."/>
            <person name="Grigoriev I.V."/>
            <person name="Debuchy R."/>
            <person name="Gladieux P."/>
            <person name="Thoren M.H."/>
            <person name="Johannesson H."/>
        </authorList>
    </citation>
    <scope>NUCLEOTIDE SEQUENCE</scope>
    <source>
        <strain evidence="2">SMH4607-1</strain>
    </source>
</reference>
<dbReference type="Proteomes" id="UP001172102">
    <property type="component" value="Unassembled WGS sequence"/>
</dbReference>
<proteinExistence type="predicted"/>
<name>A0AA40A2C9_9PEZI</name>
<keyword evidence="3" id="KW-1185">Reference proteome</keyword>
<sequence length="147" mass="15807">MARIQFLLAVFASTALPTSASPAPAASSKPVGYEISRDYMCFATECYINCAYAACLYVTVKTEDGKTSRLKIPDYSWDTQAAATPLGQSGWQFLSTGTGESRVAAAVSNDSAQAGGGGISCVKDALKAKREVYLGTDKMYWRCQWPF</sequence>
<protein>
    <submittedName>
        <fullName evidence="2">Uncharacterized protein</fullName>
    </submittedName>
</protein>
<evidence type="ECO:0000256" key="1">
    <source>
        <dbReference type="SAM" id="SignalP"/>
    </source>
</evidence>
<evidence type="ECO:0000313" key="3">
    <source>
        <dbReference type="Proteomes" id="UP001172102"/>
    </source>
</evidence>
<feature type="signal peptide" evidence="1">
    <location>
        <begin position="1"/>
        <end position="20"/>
    </location>
</feature>
<organism evidence="2 3">
    <name type="scientific">Lasiosphaeris hirsuta</name>
    <dbReference type="NCBI Taxonomy" id="260670"/>
    <lineage>
        <taxon>Eukaryota</taxon>
        <taxon>Fungi</taxon>
        <taxon>Dikarya</taxon>
        <taxon>Ascomycota</taxon>
        <taxon>Pezizomycotina</taxon>
        <taxon>Sordariomycetes</taxon>
        <taxon>Sordariomycetidae</taxon>
        <taxon>Sordariales</taxon>
        <taxon>Lasiosphaeriaceae</taxon>
        <taxon>Lasiosphaeris</taxon>
    </lineage>
</organism>
<dbReference type="EMBL" id="JAUKUA010000006">
    <property type="protein sequence ID" value="KAK0708041.1"/>
    <property type="molecule type" value="Genomic_DNA"/>
</dbReference>